<evidence type="ECO:0000256" key="1">
    <source>
        <dbReference type="ARBA" id="ARBA00001911"/>
    </source>
</evidence>
<dbReference type="InterPro" id="IPR016040">
    <property type="entry name" value="NAD(P)-bd_dom"/>
</dbReference>
<dbReference type="FunFam" id="3.40.50.720:FF:000065">
    <property type="entry name" value="UDP-glucuronic acid decarboxylase 1"/>
    <property type="match status" value="1"/>
</dbReference>
<dbReference type="SUPFAM" id="SSF51735">
    <property type="entry name" value="NAD(P)-binding Rossmann-fold domains"/>
    <property type="match status" value="1"/>
</dbReference>
<evidence type="ECO:0000256" key="11">
    <source>
        <dbReference type="ARBA" id="ARBA00023034"/>
    </source>
</evidence>
<dbReference type="GO" id="GO:0070403">
    <property type="term" value="F:NAD+ binding"/>
    <property type="evidence" value="ECO:0007669"/>
    <property type="project" value="InterPro"/>
</dbReference>
<evidence type="ECO:0000256" key="5">
    <source>
        <dbReference type="ARBA" id="ARBA00012290"/>
    </source>
</evidence>
<feature type="domain" description="NAD(P)-binding" evidence="15">
    <location>
        <begin position="5"/>
        <end position="299"/>
    </location>
</feature>
<comment type="similarity">
    <text evidence="4">Belongs to the NAD(P)-dependent epimerase/dehydratase family. UDP-glucuronic acid decarboxylase subfamily.</text>
</comment>
<dbReference type="PATRIC" id="fig|1618367.3.peg.760"/>
<evidence type="ECO:0000256" key="14">
    <source>
        <dbReference type="ARBA" id="ARBA00023239"/>
    </source>
</evidence>
<comment type="cofactor">
    <cofactor evidence="1">
        <name>NAD(+)</name>
        <dbReference type="ChEBI" id="CHEBI:57540"/>
    </cofactor>
</comment>
<keyword evidence="6" id="KW-0812">Transmembrane</keyword>
<keyword evidence="9" id="KW-1133">Transmembrane helix</keyword>
<evidence type="ECO:0000313" key="17">
    <source>
        <dbReference type="Proteomes" id="UP000034265"/>
    </source>
</evidence>
<evidence type="ECO:0000256" key="7">
    <source>
        <dbReference type="ARBA" id="ARBA00022793"/>
    </source>
</evidence>
<evidence type="ECO:0000256" key="8">
    <source>
        <dbReference type="ARBA" id="ARBA00022968"/>
    </source>
</evidence>
<dbReference type="GO" id="GO:0048040">
    <property type="term" value="F:UDP-glucuronate decarboxylase activity"/>
    <property type="evidence" value="ECO:0007669"/>
    <property type="project" value="UniProtKB-EC"/>
</dbReference>
<dbReference type="EC" id="4.1.1.35" evidence="5"/>
<evidence type="ECO:0000256" key="13">
    <source>
        <dbReference type="ARBA" id="ARBA00023180"/>
    </source>
</evidence>
<dbReference type="CDD" id="cd05230">
    <property type="entry name" value="UGD_SDR_e"/>
    <property type="match status" value="1"/>
</dbReference>
<comment type="subcellular location">
    <subcellularLocation>
        <location evidence="2">Golgi apparatus</location>
        <location evidence="2">Golgi stack membrane</location>
        <topology evidence="2">Single-pass type II membrane protein</topology>
    </subcellularLocation>
</comment>
<proteinExistence type="inferred from homology"/>
<keyword evidence="7" id="KW-0210">Decarboxylase</keyword>
<sequence length="379" mass="42871">MPNALITGGAGFIGSHLCGFLMEKGFNVICMDNLVTGQKENIQSLICSGKFKFINHDASRPIEIEEPLDWVLHFASPASPIDYQKIPIQTLKAGSLGTHNTLGLALAKKAKYFLASTSEVYGDPLVNPQPESYWGNVNCIGVRGCYDESKRFAEALTMAYHRIHNLDIRIVRIFNSYGPKMRKKDGRAVPNFITQTLEGKNITVYGNGSQTRSFCYISDLIEGIYRLLTSNATEPVNLGSQEEVSILDFAREIVELTGSKSRIVFNPLPIDDPKVRQPDITRAKKLLSWEPRVKRRDGIIKTLEYFRKKVAETAKEEKCSFVRVRPQTIENEQNFRLFSKLGFVRAPMHLHAELTHQLDLNKSEDENRSRNKAGYEVRD</sequence>
<keyword evidence="14" id="KW-0456">Lyase</keyword>
<evidence type="ECO:0000313" key="16">
    <source>
        <dbReference type="EMBL" id="KKU82649.1"/>
    </source>
</evidence>
<evidence type="ECO:0000256" key="3">
    <source>
        <dbReference type="ARBA" id="ARBA00005100"/>
    </source>
</evidence>
<dbReference type="Pfam" id="PF16363">
    <property type="entry name" value="GDP_Man_Dehyd"/>
    <property type="match status" value="1"/>
</dbReference>
<dbReference type="InterPro" id="IPR036291">
    <property type="entry name" value="NAD(P)-bd_dom_sf"/>
</dbReference>
<reference evidence="16 17" key="1">
    <citation type="journal article" date="2015" name="Nature">
        <title>rRNA introns, odd ribosomes, and small enigmatic genomes across a large radiation of phyla.</title>
        <authorList>
            <person name="Brown C.T."/>
            <person name="Hug L.A."/>
            <person name="Thomas B.C."/>
            <person name="Sharon I."/>
            <person name="Castelle C.J."/>
            <person name="Singh A."/>
            <person name="Wilkins M.J."/>
            <person name="Williams K.H."/>
            <person name="Banfield J.F."/>
        </authorList>
    </citation>
    <scope>NUCLEOTIDE SEQUENCE [LARGE SCALE GENOMIC DNA]</scope>
</reference>
<evidence type="ECO:0000256" key="12">
    <source>
        <dbReference type="ARBA" id="ARBA00023136"/>
    </source>
</evidence>
<gene>
    <name evidence="16" type="ORF">UY11_C0042G0010</name>
</gene>
<keyword evidence="10" id="KW-0520">NAD</keyword>
<dbReference type="PANTHER" id="PTHR43078">
    <property type="entry name" value="UDP-GLUCURONIC ACID DECARBOXYLASE-RELATED"/>
    <property type="match status" value="1"/>
</dbReference>
<evidence type="ECO:0000256" key="9">
    <source>
        <dbReference type="ARBA" id="ARBA00022989"/>
    </source>
</evidence>
<dbReference type="GO" id="GO:0005737">
    <property type="term" value="C:cytoplasm"/>
    <property type="evidence" value="ECO:0007669"/>
    <property type="project" value="TreeGrafter"/>
</dbReference>
<keyword evidence="11" id="KW-0333">Golgi apparatus</keyword>
<comment type="pathway">
    <text evidence="3">Nucleotide-sugar biosynthesis; UDP-alpha-D-xylose biosynthesis; UDP-alpha-D-xylose from UDP-alpha-D-glucuronate: step 1/1.</text>
</comment>
<dbReference type="EMBL" id="LCOT01000042">
    <property type="protein sequence ID" value="KKU82649.1"/>
    <property type="molecule type" value="Genomic_DNA"/>
</dbReference>
<dbReference type="PANTHER" id="PTHR43078:SF6">
    <property type="entry name" value="UDP-GLUCURONIC ACID DECARBOXYLASE 1"/>
    <property type="match status" value="1"/>
</dbReference>
<keyword evidence="13" id="KW-0325">Glycoprotein</keyword>
<accession>A0A0G1TLK2</accession>
<evidence type="ECO:0000256" key="10">
    <source>
        <dbReference type="ARBA" id="ARBA00023027"/>
    </source>
</evidence>
<evidence type="ECO:0000256" key="2">
    <source>
        <dbReference type="ARBA" id="ARBA00004447"/>
    </source>
</evidence>
<evidence type="ECO:0000259" key="15">
    <source>
        <dbReference type="Pfam" id="PF16363"/>
    </source>
</evidence>
<dbReference type="InterPro" id="IPR044516">
    <property type="entry name" value="UXS-like"/>
</dbReference>
<comment type="caution">
    <text evidence="16">The sequence shown here is derived from an EMBL/GenBank/DDBJ whole genome shotgun (WGS) entry which is preliminary data.</text>
</comment>
<dbReference type="UniPathway" id="UPA00796">
    <property type="reaction ID" value="UER00771"/>
</dbReference>
<name>A0A0G1TLK2_9BACT</name>
<dbReference type="GO" id="GO:0033320">
    <property type="term" value="P:UDP-D-xylose biosynthetic process"/>
    <property type="evidence" value="ECO:0007669"/>
    <property type="project" value="UniProtKB-UniPathway"/>
</dbReference>
<dbReference type="GO" id="GO:0042732">
    <property type="term" value="P:D-xylose metabolic process"/>
    <property type="evidence" value="ECO:0007669"/>
    <property type="project" value="InterPro"/>
</dbReference>
<protein>
    <recommendedName>
        <fullName evidence="5">UDP-glucuronate decarboxylase</fullName>
        <ecNumber evidence="5">4.1.1.35</ecNumber>
    </recommendedName>
</protein>
<dbReference type="Gene3D" id="3.40.50.720">
    <property type="entry name" value="NAD(P)-binding Rossmann-like Domain"/>
    <property type="match status" value="1"/>
</dbReference>
<dbReference type="AlphaFoldDB" id="A0A0G1TLK2"/>
<dbReference type="Proteomes" id="UP000034265">
    <property type="component" value="Unassembled WGS sequence"/>
</dbReference>
<evidence type="ECO:0000256" key="6">
    <source>
        <dbReference type="ARBA" id="ARBA00022692"/>
    </source>
</evidence>
<organism evidence="16 17">
    <name type="scientific">Candidatus Amesbacteria bacterium GW2011_GWC2_47_8</name>
    <dbReference type="NCBI Taxonomy" id="1618367"/>
    <lineage>
        <taxon>Bacteria</taxon>
        <taxon>Candidatus Amesiibacteriota</taxon>
    </lineage>
</organism>
<evidence type="ECO:0000256" key="4">
    <source>
        <dbReference type="ARBA" id="ARBA00007505"/>
    </source>
</evidence>
<keyword evidence="12" id="KW-0472">Membrane</keyword>
<keyword evidence="8" id="KW-0735">Signal-anchor</keyword>